<organism evidence="1 2">
    <name type="scientific">Ancylostoma duodenale</name>
    <dbReference type="NCBI Taxonomy" id="51022"/>
    <lineage>
        <taxon>Eukaryota</taxon>
        <taxon>Metazoa</taxon>
        <taxon>Ecdysozoa</taxon>
        <taxon>Nematoda</taxon>
        <taxon>Chromadorea</taxon>
        <taxon>Rhabditida</taxon>
        <taxon>Rhabditina</taxon>
        <taxon>Rhabditomorpha</taxon>
        <taxon>Strongyloidea</taxon>
        <taxon>Ancylostomatidae</taxon>
        <taxon>Ancylostomatinae</taxon>
        <taxon>Ancylostoma</taxon>
    </lineage>
</organism>
<protein>
    <recommendedName>
        <fullName evidence="3">Reverse transcriptase domain-containing protein</fullName>
    </recommendedName>
</protein>
<dbReference type="Proteomes" id="UP000054047">
    <property type="component" value="Unassembled WGS sequence"/>
</dbReference>
<accession>A0A0C2HA50</accession>
<evidence type="ECO:0000313" key="2">
    <source>
        <dbReference type="Proteomes" id="UP000054047"/>
    </source>
</evidence>
<name>A0A0C2HA50_9BILA</name>
<gene>
    <name evidence="1" type="ORF">ANCDUO_01133</name>
</gene>
<dbReference type="EMBL" id="KN726353">
    <property type="protein sequence ID" value="KIH68529.1"/>
    <property type="molecule type" value="Genomic_DNA"/>
</dbReference>
<sequence length="77" mass="8555">MMSRRKYEETTACYSRVPHSGLLSLVLFNIYTCDSPSAIISTGAKIAAFADDIKTYYAIKELADFQAVQRAVEVADQ</sequence>
<reference evidence="1 2" key="1">
    <citation type="submission" date="2013-12" db="EMBL/GenBank/DDBJ databases">
        <title>Draft genome of the parsitic nematode Ancylostoma duodenale.</title>
        <authorList>
            <person name="Mitreva M."/>
        </authorList>
    </citation>
    <scope>NUCLEOTIDE SEQUENCE [LARGE SCALE GENOMIC DNA]</scope>
    <source>
        <strain evidence="1 2">Zhejiang</strain>
    </source>
</reference>
<proteinExistence type="predicted"/>
<evidence type="ECO:0000313" key="1">
    <source>
        <dbReference type="EMBL" id="KIH68529.1"/>
    </source>
</evidence>
<dbReference type="OrthoDB" id="5872222at2759"/>
<evidence type="ECO:0008006" key="3">
    <source>
        <dbReference type="Google" id="ProtNLM"/>
    </source>
</evidence>
<keyword evidence="2" id="KW-1185">Reference proteome</keyword>
<dbReference type="AlphaFoldDB" id="A0A0C2HA50"/>